<reference evidence="3 4" key="1">
    <citation type="submission" date="2018-12" db="EMBL/GenBank/DDBJ databases">
        <authorList>
            <consortium name="Pathogen Informatics"/>
        </authorList>
    </citation>
    <scope>NUCLEOTIDE SEQUENCE [LARGE SCALE GENOMIC DNA]</scope>
    <source>
        <strain evidence="3 4">NCTC13652</strain>
    </source>
</reference>
<dbReference type="AlphaFoldDB" id="A0A3S4V5U5"/>
<keyword evidence="2" id="KW-0472">Membrane</keyword>
<feature type="compositionally biased region" description="Basic and acidic residues" evidence="1">
    <location>
        <begin position="1"/>
        <end position="17"/>
    </location>
</feature>
<feature type="region of interest" description="Disordered" evidence="1">
    <location>
        <begin position="173"/>
        <end position="196"/>
    </location>
</feature>
<evidence type="ECO:0000256" key="1">
    <source>
        <dbReference type="SAM" id="MobiDB-lite"/>
    </source>
</evidence>
<proteinExistence type="predicted"/>
<dbReference type="EMBL" id="LR134473">
    <property type="protein sequence ID" value="VEI02632.1"/>
    <property type="molecule type" value="Genomic_DNA"/>
</dbReference>
<evidence type="ECO:0000256" key="2">
    <source>
        <dbReference type="SAM" id="Phobius"/>
    </source>
</evidence>
<dbReference type="STRING" id="1122997.GCA_000425285_01050"/>
<dbReference type="InterPro" id="IPR010406">
    <property type="entry name" value="DUF1003"/>
</dbReference>
<evidence type="ECO:0000313" key="3">
    <source>
        <dbReference type="EMBL" id="VEI02632.1"/>
    </source>
</evidence>
<gene>
    <name evidence="3" type="ORF">NCTC13652_00812</name>
</gene>
<dbReference type="Proteomes" id="UP000277858">
    <property type="component" value="Chromosome"/>
</dbReference>
<organism evidence="3 4">
    <name type="scientific">Acidipropionibacterium jensenii</name>
    <dbReference type="NCBI Taxonomy" id="1749"/>
    <lineage>
        <taxon>Bacteria</taxon>
        <taxon>Bacillati</taxon>
        <taxon>Actinomycetota</taxon>
        <taxon>Actinomycetes</taxon>
        <taxon>Propionibacteriales</taxon>
        <taxon>Propionibacteriaceae</taxon>
        <taxon>Acidipropionibacterium</taxon>
    </lineage>
</organism>
<protein>
    <submittedName>
        <fullName evidence="3">Predicted membrane protein</fullName>
    </submittedName>
</protein>
<keyword evidence="4" id="KW-1185">Reference proteome</keyword>
<feature type="transmembrane region" description="Helical" evidence="2">
    <location>
        <begin position="54"/>
        <end position="74"/>
    </location>
</feature>
<accession>A0A3S4V5U5</accession>
<name>A0A3S4V5U5_9ACTN</name>
<dbReference type="Pfam" id="PF06210">
    <property type="entry name" value="DUF1003"/>
    <property type="match status" value="1"/>
</dbReference>
<feature type="region of interest" description="Disordered" evidence="1">
    <location>
        <begin position="1"/>
        <end position="26"/>
    </location>
</feature>
<keyword evidence="2" id="KW-0812">Transmembrane</keyword>
<dbReference type="PANTHER" id="PTHR41386">
    <property type="entry name" value="INTEGRAL MEMBRANE PROTEIN-RELATED"/>
    <property type="match status" value="1"/>
</dbReference>
<feature type="transmembrane region" description="Helical" evidence="2">
    <location>
        <begin position="80"/>
        <end position="104"/>
    </location>
</feature>
<evidence type="ECO:0000313" key="4">
    <source>
        <dbReference type="Proteomes" id="UP000277858"/>
    </source>
</evidence>
<keyword evidence="2" id="KW-1133">Transmembrane helix</keyword>
<dbReference type="PANTHER" id="PTHR41386:SF1">
    <property type="entry name" value="MEMBRANE PROTEIN"/>
    <property type="match status" value="1"/>
</dbReference>
<sequence length="196" mass="22975">MADHERDRERTRDDMRLDLPGPRTGRRMPRVQLDSETFGRFAESVARFMGTAKFIVYMTIIVIVWVTWNLVAIFRLRWDPYPFILLNLFFSTQASYSAPLILLAQNRQEDRDRMSMAEDRRVTVQSRSDMDFLAREVAAIRMQMGDLATRDYIRSEMRDELQDHLREELKAALADLDGNPEDEDSEQAASTPERHD</sequence>